<reference evidence="1 2" key="1">
    <citation type="submission" date="2016-06" db="EMBL/GenBank/DDBJ databases">
        <authorList>
            <person name="Kjaerup R.B."/>
            <person name="Dalgaard T.S."/>
            <person name="Juul-Madsen H.R."/>
        </authorList>
    </citation>
    <scope>NUCLEOTIDE SEQUENCE [LARGE SCALE GENOMIC DNA]</scope>
    <source>
        <strain evidence="1 2">1081914.2</strain>
    </source>
</reference>
<accession>A0A1A3BEF4</accession>
<gene>
    <name evidence="1" type="ORF">A9X01_07665</name>
</gene>
<evidence type="ECO:0000313" key="1">
    <source>
        <dbReference type="EMBL" id="OBI72723.1"/>
    </source>
</evidence>
<dbReference type="eggNOG" id="ENOG5032960">
    <property type="taxonomic scope" value="Bacteria"/>
</dbReference>
<dbReference type="Pfam" id="PF11042">
    <property type="entry name" value="DUF2750"/>
    <property type="match status" value="1"/>
</dbReference>
<name>A0A1A3BEF4_MYCAS</name>
<dbReference type="Proteomes" id="UP000093795">
    <property type="component" value="Unassembled WGS sequence"/>
</dbReference>
<evidence type="ECO:0008006" key="3">
    <source>
        <dbReference type="Google" id="ProtNLM"/>
    </source>
</evidence>
<sequence length="124" mass="13566">MPLHLQADLHARYQRFVARVRAENEVWLLVDPDLRGAWVESNDYLTHDGEPVIVHLIFSAAAYAGRHATGPWEDMTPVSMDLATFTSGPLLQMHEAGHLLGPDFNADLAGVEVEPLDLAGALVG</sequence>
<organism evidence="1 2">
    <name type="scientific">Mycobacterium asiaticum</name>
    <dbReference type="NCBI Taxonomy" id="1790"/>
    <lineage>
        <taxon>Bacteria</taxon>
        <taxon>Bacillati</taxon>
        <taxon>Actinomycetota</taxon>
        <taxon>Actinomycetes</taxon>
        <taxon>Mycobacteriales</taxon>
        <taxon>Mycobacteriaceae</taxon>
        <taxon>Mycobacterium</taxon>
    </lineage>
</organism>
<dbReference type="InterPro" id="IPR021284">
    <property type="entry name" value="DUF2750"/>
</dbReference>
<dbReference type="OrthoDB" id="5916942at2"/>
<evidence type="ECO:0000313" key="2">
    <source>
        <dbReference type="Proteomes" id="UP000093795"/>
    </source>
</evidence>
<dbReference type="AlphaFoldDB" id="A0A1A3BEF4"/>
<dbReference type="EMBL" id="LZKQ01000331">
    <property type="protein sequence ID" value="OBI72723.1"/>
    <property type="molecule type" value="Genomic_DNA"/>
</dbReference>
<proteinExistence type="predicted"/>
<dbReference type="STRING" id="1790.A5645_06130"/>
<dbReference type="RefSeq" id="WP_065123768.1">
    <property type="nucleotide sequence ID" value="NZ_LZKQ01000331.1"/>
</dbReference>
<protein>
    <recommendedName>
        <fullName evidence="3">DUF2750 domain-containing protein</fullName>
    </recommendedName>
</protein>
<comment type="caution">
    <text evidence="1">The sequence shown here is derived from an EMBL/GenBank/DDBJ whole genome shotgun (WGS) entry which is preliminary data.</text>
</comment>